<dbReference type="EMBL" id="LAZR01044338">
    <property type="protein sequence ID" value="KKL04912.1"/>
    <property type="molecule type" value="Genomic_DNA"/>
</dbReference>
<organism evidence="1">
    <name type="scientific">marine sediment metagenome</name>
    <dbReference type="NCBI Taxonomy" id="412755"/>
    <lineage>
        <taxon>unclassified sequences</taxon>
        <taxon>metagenomes</taxon>
        <taxon>ecological metagenomes</taxon>
    </lineage>
</organism>
<dbReference type="AlphaFoldDB" id="A0A0F9ATF2"/>
<comment type="caution">
    <text evidence="1">The sequence shown here is derived from an EMBL/GenBank/DDBJ whole genome shotgun (WGS) entry which is preliminary data.</text>
</comment>
<gene>
    <name evidence="1" type="ORF">LCGC14_2611320</name>
</gene>
<protein>
    <submittedName>
        <fullName evidence="1">Uncharacterized protein</fullName>
    </submittedName>
</protein>
<accession>A0A0F9ATF2</accession>
<name>A0A0F9ATF2_9ZZZZ</name>
<evidence type="ECO:0000313" key="1">
    <source>
        <dbReference type="EMBL" id="KKL04912.1"/>
    </source>
</evidence>
<sequence length="253" mass="28659">MDNHQVTPTMAIIVNLRNPGQFYACCGLLELAYRLWGVEACGWFDSTRFCLHVSERSQDDVNQQLMDLLRMMTFVATDEDDSGSPILVGIGDGCTYRVDWWTKTIYWKGSLRTWGRGTSYNLMTESHREGLKAEDIVSGFDLTAKMTSRLSVDPRASWTAIDAGFSPNDQNFTVATFPLVEFLAGIGLQRNRPAPDKRQRWCYTAWKTPLPSPLISTAKQVLPSSQTVLYRFEIASRGQMARYFTHSTEGENE</sequence>
<proteinExistence type="predicted"/>
<reference evidence="1" key="1">
    <citation type="journal article" date="2015" name="Nature">
        <title>Complex archaea that bridge the gap between prokaryotes and eukaryotes.</title>
        <authorList>
            <person name="Spang A."/>
            <person name="Saw J.H."/>
            <person name="Jorgensen S.L."/>
            <person name="Zaremba-Niedzwiedzka K."/>
            <person name="Martijn J."/>
            <person name="Lind A.E."/>
            <person name="van Eijk R."/>
            <person name="Schleper C."/>
            <person name="Guy L."/>
            <person name="Ettema T.J."/>
        </authorList>
    </citation>
    <scope>NUCLEOTIDE SEQUENCE</scope>
</reference>